<evidence type="ECO:0000259" key="6">
    <source>
        <dbReference type="Pfam" id="PF05738"/>
    </source>
</evidence>
<dbReference type="InterPro" id="IPR008454">
    <property type="entry name" value="Collagen-bd_Cna-like_B-typ_dom"/>
</dbReference>
<reference evidence="9" key="1">
    <citation type="journal article" date="2019" name="Int. J. Syst. Evol. Microbiol.">
        <title>The Global Catalogue of Microorganisms (GCM) 10K type strain sequencing project: providing services to taxonomists for standard genome sequencing and annotation.</title>
        <authorList>
            <consortium name="The Broad Institute Genomics Platform"/>
            <consortium name="The Broad Institute Genome Sequencing Center for Infectious Disease"/>
            <person name="Wu L."/>
            <person name="Ma J."/>
        </authorList>
    </citation>
    <scope>NUCLEOTIDE SEQUENCE [LARGE SCALE GENOMIC DNA]</scope>
    <source>
        <strain evidence="9">JCM 4738</strain>
    </source>
</reference>
<keyword evidence="2" id="KW-0964">Secreted</keyword>
<keyword evidence="9" id="KW-1185">Reference proteome</keyword>
<comment type="similarity">
    <text evidence="1">Belongs to the serine-aspartate repeat-containing protein (SDr) family.</text>
</comment>
<feature type="domain" description="SpaA-like prealbumin fold" evidence="7">
    <location>
        <begin position="801"/>
        <end position="887"/>
    </location>
</feature>
<dbReference type="SUPFAM" id="SSF49478">
    <property type="entry name" value="Cna protein B-type domain"/>
    <property type="match status" value="5"/>
</dbReference>
<keyword evidence="5" id="KW-0472">Membrane</keyword>
<feature type="domain" description="CNA-B" evidence="6">
    <location>
        <begin position="621"/>
        <end position="705"/>
    </location>
</feature>
<feature type="transmembrane region" description="Helical" evidence="5">
    <location>
        <begin position="902"/>
        <end position="920"/>
    </location>
</feature>
<comment type="caution">
    <text evidence="8">The sequence shown here is derived from an EMBL/GenBank/DDBJ whole genome shotgun (WGS) entry which is preliminary data.</text>
</comment>
<evidence type="ECO:0000256" key="3">
    <source>
        <dbReference type="ARBA" id="ARBA00022729"/>
    </source>
</evidence>
<dbReference type="NCBIfam" id="TIGR01167">
    <property type="entry name" value="LPXTG_anchor"/>
    <property type="match status" value="1"/>
</dbReference>
<dbReference type="InterPro" id="IPR013783">
    <property type="entry name" value="Ig-like_fold"/>
</dbReference>
<evidence type="ECO:0000256" key="5">
    <source>
        <dbReference type="SAM" id="Phobius"/>
    </source>
</evidence>
<gene>
    <name evidence="8" type="ORF">ACFQQH_08795</name>
</gene>
<protein>
    <submittedName>
        <fullName evidence="8">Cna B-type domain-containing protein</fullName>
    </submittedName>
</protein>
<dbReference type="PANTHER" id="PTHR36108">
    <property type="entry name" value="COLOSSIN-B-RELATED"/>
    <property type="match status" value="1"/>
</dbReference>
<feature type="domain" description="CNA-B" evidence="6">
    <location>
        <begin position="533"/>
        <end position="614"/>
    </location>
</feature>
<evidence type="ECO:0000259" key="7">
    <source>
        <dbReference type="Pfam" id="PF17802"/>
    </source>
</evidence>
<dbReference type="Gene3D" id="2.60.40.10">
    <property type="entry name" value="Immunoglobulins"/>
    <property type="match status" value="1"/>
</dbReference>
<feature type="region of interest" description="Disordered" evidence="4">
    <location>
        <begin position="150"/>
        <end position="280"/>
    </location>
</feature>
<evidence type="ECO:0000313" key="9">
    <source>
        <dbReference type="Proteomes" id="UP001596483"/>
    </source>
</evidence>
<evidence type="ECO:0000256" key="2">
    <source>
        <dbReference type="ARBA" id="ARBA00022525"/>
    </source>
</evidence>
<dbReference type="Proteomes" id="UP001596483">
    <property type="component" value="Unassembled WGS sequence"/>
</dbReference>
<accession>A0ABW2NKH6</accession>
<evidence type="ECO:0000256" key="1">
    <source>
        <dbReference type="ARBA" id="ARBA00007257"/>
    </source>
</evidence>
<organism evidence="8 9">
    <name type="scientific">Bhargavaea changchunensis</name>
    <dbReference type="NCBI Taxonomy" id="2134037"/>
    <lineage>
        <taxon>Bacteria</taxon>
        <taxon>Bacillati</taxon>
        <taxon>Bacillota</taxon>
        <taxon>Bacilli</taxon>
        <taxon>Bacillales</taxon>
        <taxon>Caryophanaceae</taxon>
        <taxon>Bhargavaea</taxon>
    </lineage>
</organism>
<dbReference type="CDD" id="cd00222">
    <property type="entry name" value="CollagenBindB"/>
    <property type="match status" value="4"/>
</dbReference>
<sequence>MSRLKGLSAVLAVLLVLQLMVPVFGNLAGSASAQSDDAGRIKIEKTSQTAEAIQWRVTVNASGAEHDGIQTKISFGAGLSPAGITNTGEAKASQTGDGYEVQSPAGSGTTAFSITAGVTDPGAAFHEVKAVAAYTDGTFKAFDRAEAIKPEVKEAEKPTEKTAEKPAEKQAAKAEQPVKENSEKAEEPAKEENAEQPAKEEAVKETEKPVEQQEPPAEETVPVEKPAEQPAEEPSGSNPTPETSVEPEGGAEAPVEEAAPEDDPSPEASKTKEAAAKTETNVGTAAPVAVEADMMAPMAIATPGVYMPDPNAIVVPTRLEGVSTNAHTLPHRMWITGDKVYVAVKSTHELQYMTLKGVTTSIADVYNAWVSIKIGETTYPPDGLNGNTNDSHWTVFKFNASDLFLLDNQSIPFFIKGIGGGHDVGGNLTVTIPTVAVTGNKVWVGGTERPAITLQLIAQAPGEAKRTLGTKVVNGTEDPAWTHTWTGVPKYNPFGSPYTYTIDEASEPPNYKKSLDGLTVTNTYAPEQLPININKVWIGPEGESVTIRLFADGKDTGKTLTLDTANSWAGSFTVNKLHDKTGEPIAYTVREDAVPGYTTQLTGSAEAGFTFTNTHNGTVDINVDKVWVGPAADSVTVNLLADGSATGDSLVLNEDNNWRGTFEGLWKYDAVTGAEIVYTVEEVPVPGYSSDVTGSPDAGFTITNTNDATTIVDVRKEWVGPEARPVTIELLADGEETGKTVTLSEANNWSGTFSDLRKYNPETGAAISYSVTEPEVPERYEVSYSIGENGEFVVTNTALTGSLTVTKVDEAGDPLAGAEFELRDQDGNVIGTGTSGEDGLIKFEDLDWGSYLLVETKAPEGYRLLAKPIDIEISADQLDIERTVENTPTDWELPATGGFGTIPFYMVGVLMMAAAMFTLLKKKRVNK</sequence>
<name>A0ABW2NKH6_9BACL</name>
<feature type="domain" description="CNA-B" evidence="6">
    <location>
        <begin position="712"/>
        <end position="797"/>
    </location>
</feature>
<feature type="domain" description="CNA-B" evidence="6">
    <location>
        <begin position="437"/>
        <end position="523"/>
    </location>
</feature>
<keyword evidence="5" id="KW-1133">Transmembrane helix</keyword>
<keyword evidence="5" id="KW-0812">Transmembrane</keyword>
<dbReference type="InterPro" id="IPR041033">
    <property type="entry name" value="SpaA_PFL_dom_1"/>
</dbReference>
<dbReference type="RefSeq" id="WP_198304086.1">
    <property type="nucleotide sequence ID" value="NZ_JBHTCT010000025.1"/>
</dbReference>
<evidence type="ECO:0000256" key="4">
    <source>
        <dbReference type="SAM" id="MobiDB-lite"/>
    </source>
</evidence>
<feature type="compositionally biased region" description="Basic and acidic residues" evidence="4">
    <location>
        <begin position="150"/>
        <end position="211"/>
    </location>
</feature>
<dbReference type="Gene3D" id="2.60.40.1140">
    <property type="entry name" value="Collagen-binding surface protein Cna, B-type domain"/>
    <property type="match status" value="4"/>
</dbReference>
<proteinExistence type="inferred from homology"/>
<keyword evidence="3" id="KW-0732">Signal</keyword>
<dbReference type="PANTHER" id="PTHR36108:SF13">
    <property type="entry name" value="COLOSSIN-B-RELATED"/>
    <property type="match status" value="1"/>
</dbReference>
<dbReference type="Pfam" id="PF05738">
    <property type="entry name" value="Cna_B"/>
    <property type="match status" value="4"/>
</dbReference>
<dbReference type="Pfam" id="PF17802">
    <property type="entry name" value="SpaA"/>
    <property type="match status" value="1"/>
</dbReference>
<evidence type="ECO:0000313" key="8">
    <source>
        <dbReference type="EMBL" id="MFC7365211.1"/>
    </source>
</evidence>
<dbReference type="EMBL" id="JBHTCT010000025">
    <property type="protein sequence ID" value="MFC7365211.1"/>
    <property type="molecule type" value="Genomic_DNA"/>
</dbReference>
<feature type="compositionally biased region" description="Acidic residues" evidence="4">
    <location>
        <begin position="254"/>
        <end position="265"/>
    </location>
</feature>